<dbReference type="Proteomes" id="UP000252707">
    <property type="component" value="Unassembled WGS sequence"/>
</dbReference>
<dbReference type="Pfam" id="PF06812">
    <property type="entry name" value="ImpA_N"/>
    <property type="match status" value="1"/>
</dbReference>
<feature type="region of interest" description="Disordered" evidence="1">
    <location>
        <begin position="243"/>
        <end position="275"/>
    </location>
</feature>
<sequence>MIDVGELLREISADSPCGDDLEYDAQYGELERAAEGKPERQIGDVIQPAEPPDWKAVSGLALELLHRTKDLRVVMPLCLALTHTEGFPGLHQGLALTRGLLEKFWDQVHPQLDPDDNNDPTFRLNTLAALTAPELMIGAAREAPLVSSRAMGRFDLRDWEIAHGRLTPPADMQEPPTEAVIDAAFTEVPVEDIGATLEAINGALGELGAIGSRLDEQVGAGVAPDLNPLKALLQEAGQVVGGQLARRGGGSPALEETAAMTDNPSPAPAAAAGGTGVPAALNSREDVVRALDAICDYYRRHEPSSPIPLLMQRAKRLATMDFMAIIRDLAPGAVQQVEEIRGPEGG</sequence>
<dbReference type="OrthoDB" id="9771118at2"/>
<dbReference type="RefSeq" id="WP_114279543.1">
    <property type="nucleotide sequence ID" value="NZ_QPJY01000003.1"/>
</dbReference>
<dbReference type="NCBIfam" id="TIGR03363">
    <property type="entry name" value="VI_chp_8"/>
    <property type="match status" value="1"/>
</dbReference>
<proteinExistence type="predicted"/>
<dbReference type="PANTHER" id="PTHR37951">
    <property type="entry name" value="CYTOPLASMIC PROTEIN-RELATED"/>
    <property type="match status" value="1"/>
</dbReference>
<dbReference type="InterPro" id="IPR017740">
    <property type="entry name" value="TssA-like"/>
</dbReference>
<dbReference type="InterPro" id="IPR010657">
    <property type="entry name" value="ImpA_N"/>
</dbReference>
<name>A0A369CEI9_9GAMM</name>
<evidence type="ECO:0000256" key="1">
    <source>
        <dbReference type="SAM" id="MobiDB-lite"/>
    </source>
</evidence>
<evidence type="ECO:0000259" key="2">
    <source>
        <dbReference type="Pfam" id="PF06812"/>
    </source>
</evidence>
<dbReference type="AlphaFoldDB" id="A0A369CEI9"/>
<evidence type="ECO:0000313" key="4">
    <source>
        <dbReference type="Proteomes" id="UP000252707"/>
    </source>
</evidence>
<dbReference type="EMBL" id="QPJY01000003">
    <property type="protein sequence ID" value="RCX31106.1"/>
    <property type="molecule type" value="Genomic_DNA"/>
</dbReference>
<feature type="domain" description="ImpA N-terminal" evidence="2">
    <location>
        <begin position="8"/>
        <end position="131"/>
    </location>
</feature>
<comment type="caution">
    <text evidence="3">The sequence shown here is derived from an EMBL/GenBank/DDBJ whole genome shotgun (WGS) entry which is preliminary data.</text>
</comment>
<keyword evidence="4" id="KW-1185">Reference proteome</keyword>
<gene>
    <name evidence="3" type="ORF">DFQ59_10370</name>
</gene>
<reference evidence="3 4" key="1">
    <citation type="submission" date="2018-07" db="EMBL/GenBank/DDBJ databases">
        <title>Genomic Encyclopedia of Type Strains, Phase IV (KMG-IV): sequencing the most valuable type-strain genomes for metagenomic binning, comparative biology and taxonomic classification.</title>
        <authorList>
            <person name="Goeker M."/>
        </authorList>
    </citation>
    <scope>NUCLEOTIDE SEQUENCE [LARGE SCALE GENOMIC DNA]</scope>
    <source>
        <strain evidence="3 4">DSM 26407</strain>
    </source>
</reference>
<protein>
    <submittedName>
        <fullName evidence="3">Type VI secretion system protein ImpA</fullName>
    </submittedName>
</protein>
<organism evidence="3 4">
    <name type="scientific">Thioalbus denitrificans</name>
    <dbReference type="NCBI Taxonomy" id="547122"/>
    <lineage>
        <taxon>Bacteria</taxon>
        <taxon>Pseudomonadati</taxon>
        <taxon>Pseudomonadota</taxon>
        <taxon>Gammaproteobacteria</taxon>
        <taxon>Chromatiales</taxon>
        <taxon>Ectothiorhodospiraceae</taxon>
        <taxon>Thioalbus</taxon>
    </lineage>
</organism>
<dbReference type="PANTHER" id="PTHR37951:SF1">
    <property type="entry name" value="TYPE VI SECRETION SYSTEM COMPONENT TSSA1"/>
    <property type="match status" value="1"/>
</dbReference>
<evidence type="ECO:0000313" key="3">
    <source>
        <dbReference type="EMBL" id="RCX31106.1"/>
    </source>
</evidence>
<accession>A0A369CEI9</accession>